<proteinExistence type="predicted"/>
<accession>A0A2M6XV26</accession>
<dbReference type="AlphaFoldDB" id="A0A2M6XV26"/>
<name>A0A2M6XV26_9BACT</name>
<reference evidence="2" key="1">
    <citation type="submission" date="2017-09" db="EMBL/GenBank/DDBJ databases">
        <title>Depth-based differentiation of microbial function through sediment-hosted aquifers and enrichment of novel symbionts in the deep terrestrial subsurface.</title>
        <authorList>
            <person name="Probst A.J."/>
            <person name="Ladd B."/>
            <person name="Jarett J.K."/>
            <person name="Geller-Mcgrath D.E."/>
            <person name="Sieber C.M.K."/>
            <person name="Emerson J.B."/>
            <person name="Anantharaman K."/>
            <person name="Thomas B.C."/>
            <person name="Malmstrom R."/>
            <person name="Stieglmeier M."/>
            <person name="Klingl A."/>
            <person name="Woyke T."/>
            <person name="Ryan C.M."/>
            <person name="Banfield J.F."/>
        </authorList>
    </citation>
    <scope>NUCLEOTIDE SEQUENCE [LARGE SCALE GENOMIC DNA]</scope>
</reference>
<organism evidence="1 2">
    <name type="scientific">bacterium (Candidatus Gribaldobacteria) CG08_land_8_20_14_0_20_39_15</name>
    <dbReference type="NCBI Taxonomy" id="2014273"/>
    <lineage>
        <taxon>Bacteria</taxon>
        <taxon>Candidatus Gribaldobacteria</taxon>
    </lineage>
</organism>
<comment type="caution">
    <text evidence="1">The sequence shown here is derived from an EMBL/GenBank/DDBJ whole genome shotgun (WGS) entry which is preliminary data.</text>
</comment>
<gene>
    <name evidence="1" type="ORF">COT20_00635</name>
</gene>
<sequence>MQPTLENFSKNKEFESFMSELNQILQYEQQKEKEIAEVRRIARENIQKKEEWLRKKIATNCGLNISESQEIIQAGQVRIKEFEISRQKQQKEEVDGLLRKKSARFEQAVDFIVANFCVK</sequence>
<evidence type="ECO:0000313" key="2">
    <source>
        <dbReference type="Proteomes" id="UP000229784"/>
    </source>
</evidence>
<dbReference type="Proteomes" id="UP000229784">
    <property type="component" value="Unassembled WGS sequence"/>
</dbReference>
<evidence type="ECO:0000313" key="1">
    <source>
        <dbReference type="EMBL" id="PIU16320.1"/>
    </source>
</evidence>
<dbReference type="EMBL" id="PEXQ01000017">
    <property type="protein sequence ID" value="PIU16320.1"/>
    <property type="molecule type" value="Genomic_DNA"/>
</dbReference>
<protein>
    <submittedName>
        <fullName evidence="1">Uncharacterized protein</fullName>
    </submittedName>
</protein>